<organism evidence="5 6">
    <name type="scientific">Geranomyces variabilis</name>
    <dbReference type="NCBI Taxonomy" id="109894"/>
    <lineage>
        <taxon>Eukaryota</taxon>
        <taxon>Fungi</taxon>
        <taxon>Fungi incertae sedis</taxon>
        <taxon>Chytridiomycota</taxon>
        <taxon>Chytridiomycota incertae sedis</taxon>
        <taxon>Chytridiomycetes</taxon>
        <taxon>Spizellomycetales</taxon>
        <taxon>Powellomycetaceae</taxon>
        <taxon>Geranomyces</taxon>
    </lineage>
</organism>
<dbReference type="InterPro" id="IPR020845">
    <property type="entry name" value="AMP-binding_CS"/>
</dbReference>
<dbReference type="Pfam" id="PF00501">
    <property type="entry name" value="AMP-binding"/>
    <property type="match status" value="1"/>
</dbReference>
<dbReference type="PANTHER" id="PTHR24096">
    <property type="entry name" value="LONG-CHAIN-FATTY-ACID--COA LIGASE"/>
    <property type="match status" value="1"/>
</dbReference>
<comment type="similarity">
    <text evidence="1">Belongs to the ATP-dependent AMP-binding enzyme family.</text>
</comment>
<feature type="domain" description="AMP-dependent synthetase/ligase" evidence="3">
    <location>
        <begin position="26"/>
        <end position="398"/>
    </location>
</feature>
<evidence type="ECO:0000313" key="6">
    <source>
        <dbReference type="Proteomes" id="UP001212152"/>
    </source>
</evidence>
<dbReference type="Gene3D" id="3.30.300.30">
    <property type="match status" value="1"/>
</dbReference>
<evidence type="ECO:0000256" key="2">
    <source>
        <dbReference type="ARBA" id="ARBA00022598"/>
    </source>
</evidence>
<evidence type="ECO:0000259" key="3">
    <source>
        <dbReference type="Pfam" id="PF00501"/>
    </source>
</evidence>
<dbReference type="EMBL" id="JADGJQ010000068">
    <property type="protein sequence ID" value="KAJ3173889.1"/>
    <property type="molecule type" value="Genomic_DNA"/>
</dbReference>
<dbReference type="InterPro" id="IPR045851">
    <property type="entry name" value="AMP-bd_C_sf"/>
</dbReference>
<evidence type="ECO:0000259" key="4">
    <source>
        <dbReference type="Pfam" id="PF13193"/>
    </source>
</evidence>
<dbReference type="SUPFAM" id="SSF56801">
    <property type="entry name" value="Acetyl-CoA synthetase-like"/>
    <property type="match status" value="1"/>
</dbReference>
<dbReference type="InterPro" id="IPR000873">
    <property type="entry name" value="AMP-dep_synth/lig_dom"/>
</dbReference>
<reference evidence="5" key="1">
    <citation type="submission" date="2020-05" db="EMBL/GenBank/DDBJ databases">
        <title>Phylogenomic resolution of chytrid fungi.</title>
        <authorList>
            <person name="Stajich J.E."/>
            <person name="Amses K."/>
            <person name="Simmons R."/>
            <person name="Seto K."/>
            <person name="Myers J."/>
            <person name="Bonds A."/>
            <person name="Quandt C.A."/>
            <person name="Barry K."/>
            <person name="Liu P."/>
            <person name="Grigoriev I."/>
            <person name="Longcore J.E."/>
            <person name="James T.Y."/>
        </authorList>
    </citation>
    <scope>NUCLEOTIDE SEQUENCE</scope>
    <source>
        <strain evidence="5">JEL0379</strain>
    </source>
</reference>
<dbReference type="AlphaFoldDB" id="A0AAD5XKE4"/>
<protein>
    <submittedName>
        <fullName evidence="5">Uncharacterized protein</fullName>
    </submittedName>
</protein>
<proteinExistence type="inferred from homology"/>
<dbReference type="InterPro" id="IPR025110">
    <property type="entry name" value="AMP-bd_C"/>
</dbReference>
<dbReference type="Proteomes" id="UP001212152">
    <property type="component" value="Unassembled WGS sequence"/>
</dbReference>
<dbReference type="GO" id="GO:0016405">
    <property type="term" value="F:CoA-ligase activity"/>
    <property type="evidence" value="ECO:0007669"/>
    <property type="project" value="TreeGrafter"/>
</dbReference>
<keyword evidence="6" id="KW-1185">Reference proteome</keyword>
<gene>
    <name evidence="5" type="ORF">HDU87_007299</name>
</gene>
<dbReference type="PANTHER" id="PTHR24096:SF149">
    <property type="entry name" value="AMP-BINDING DOMAIN-CONTAINING PROTEIN-RELATED"/>
    <property type="match status" value="1"/>
</dbReference>
<dbReference type="Pfam" id="PF13193">
    <property type="entry name" value="AMP-binding_C"/>
    <property type="match status" value="1"/>
</dbReference>
<dbReference type="InterPro" id="IPR042099">
    <property type="entry name" value="ANL_N_sf"/>
</dbReference>
<dbReference type="PROSITE" id="PS00455">
    <property type="entry name" value="AMP_BINDING"/>
    <property type="match status" value="1"/>
</dbReference>
<evidence type="ECO:0000256" key="1">
    <source>
        <dbReference type="ARBA" id="ARBA00006432"/>
    </source>
</evidence>
<accession>A0AAD5XKE4</accession>
<feature type="domain" description="AMP-binding enzyme C-terminal" evidence="4">
    <location>
        <begin position="450"/>
        <end position="534"/>
    </location>
</feature>
<dbReference type="Gene3D" id="3.40.50.12780">
    <property type="entry name" value="N-terminal domain of ligase-like"/>
    <property type="match status" value="1"/>
</dbReference>
<name>A0AAD5XKE4_9FUNG</name>
<keyword evidence="2" id="KW-0436">Ligase</keyword>
<comment type="caution">
    <text evidence="5">The sequence shown here is derived from an EMBL/GenBank/DDBJ whole genome shotgun (WGS) entry which is preliminary data.</text>
</comment>
<sequence>MIFTPDETIEIPELDITTLTFSTIFPDETVYLLNDADGTKITHGDMRRMYPQFTAGLQSVFNWQPGQVLAVVAWNSIHYPAVCWGTLAADGVVMGLNPGFTVDELVMRMTACRPHVILVAVDLLDTVLAVAKRIKFPTNHIVLMPNIQGKAPVPTADVARLSVWGWHSALFVDTVQPQLLALKGAAVRDHPAFIIFSSGTTGIPKAAQLTHYNYCAMIARMAADRANLLFGDNAPYLVLPFWAQPGISHCLIAGLFLGYPTVITPSNDFPQLLALVQKHRPRQLQTTPQIVNLLARDPCVVNYDLSSLTHILVAGAPTSREAITLCQDRLGVQVLNNYGLTEMTLLVTRNLPGNNRVGSVGRLYLNTEAKILGDDGQTLGYGEQGELLIRAPGVLNAYIGKTREESGIDAEGFMKTGDMAIIDESSYVYIPDRKNEIFKCQDRLVAPALIENVLFTHPAVRDCCVIPFWADRQSTYLPRAYLVLNGNYAAAERAQRDKLVSEIMAFVADRVKPHMALIGGVVVVDALPRHESGKVLRKRVKEMDALGDSVAMEIP</sequence>
<evidence type="ECO:0000313" key="5">
    <source>
        <dbReference type="EMBL" id="KAJ3173889.1"/>
    </source>
</evidence>